<feature type="binding site" evidence="10">
    <location>
        <position position="183"/>
    </location>
    <ligand>
        <name>L-citrulline</name>
        <dbReference type="ChEBI" id="CHEBI:57743"/>
    </ligand>
</feature>
<name>G7V5B6_THELD</name>
<accession>G7V5B6</accession>
<evidence type="ECO:0000256" key="2">
    <source>
        <dbReference type="ARBA" id="ARBA00011881"/>
    </source>
</evidence>
<dbReference type="SUPFAM" id="SSF69864">
    <property type="entry name" value="Argininosuccinate synthetase, C-terminal domain"/>
    <property type="match status" value="1"/>
</dbReference>
<feature type="binding site" evidence="10">
    <location>
        <position position="86"/>
    </location>
    <ligand>
        <name>L-citrulline</name>
        <dbReference type="ChEBI" id="CHEBI:57743"/>
    </ligand>
</feature>
<dbReference type="Pfam" id="PF00764">
    <property type="entry name" value="Arginosuc_synth"/>
    <property type="match status" value="1"/>
</dbReference>
<feature type="binding site" evidence="10">
    <location>
        <position position="35"/>
    </location>
    <ligand>
        <name>ATP</name>
        <dbReference type="ChEBI" id="CHEBI:30616"/>
    </ligand>
</feature>
<keyword evidence="8 10" id="KW-0547">Nucleotide-binding</keyword>
<evidence type="ECO:0000313" key="14">
    <source>
        <dbReference type="Proteomes" id="UP000005868"/>
    </source>
</evidence>
<feature type="binding site" evidence="10">
    <location>
        <position position="116"/>
    </location>
    <ligand>
        <name>ATP</name>
        <dbReference type="ChEBI" id="CHEBI:30616"/>
    </ligand>
</feature>
<evidence type="ECO:0000313" key="13">
    <source>
        <dbReference type="EMBL" id="AER66899.1"/>
    </source>
</evidence>
<feature type="binding site" evidence="10">
    <location>
        <begin position="9"/>
        <end position="17"/>
    </location>
    <ligand>
        <name>ATP</name>
        <dbReference type="ChEBI" id="CHEBI:30616"/>
    </ligand>
</feature>
<dbReference type="InterPro" id="IPR018223">
    <property type="entry name" value="Arginosuc_synth_CS"/>
</dbReference>
<dbReference type="CDD" id="cd01999">
    <property type="entry name" value="ASS"/>
    <property type="match status" value="1"/>
</dbReference>
<dbReference type="PANTHER" id="PTHR11587:SF2">
    <property type="entry name" value="ARGININOSUCCINATE SYNTHASE"/>
    <property type="match status" value="1"/>
</dbReference>
<dbReference type="InterPro" id="IPR048267">
    <property type="entry name" value="Arginosuc_syn_N"/>
</dbReference>
<proteinExistence type="inferred from homology"/>
<evidence type="ECO:0000256" key="1">
    <source>
        <dbReference type="ARBA" id="ARBA00004967"/>
    </source>
</evidence>
<comment type="subcellular location">
    <subcellularLocation>
        <location evidence="10">Cytoplasm</location>
    </subcellularLocation>
</comment>
<dbReference type="FunFam" id="3.40.50.620:FF:000038">
    <property type="entry name" value="Argininosuccinate synthase"/>
    <property type="match status" value="1"/>
</dbReference>
<dbReference type="InterPro" id="IPR001518">
    <property type="entry name" value="Arginosuc_synth"/>
</dbReference>
<evidence type="ECO:0000256" key="6">
    <source>
        <dbReference type="ARBA" id="ARBA00022598"/>
    </source>
</evidence>
<dbReference type="NCBIfam" id="NF001770">
    <property type="entry name" value="PRK00509.1"/>
    <property type="match status" value="1"/>
</dbReference>
<feature type="binding site" evidence="10">
    <location>
        <position position="174"/>
    </location>
    <ligand>
        <name>L-citrulline</name>
        <dbReference type="ChEBI" id="CHEBI:57743"/>
    </ligand>
</feature>
<dbReference type="InterPro" id="IPR048268">
    <property type="entry name" value="Arginosuc_syn_C"/>
</dbReference>
<evidence type="ECO:0000256" key="4">
    <source>
        <dbReference type="ARBA" id="ARBA00022490"/>
    </source>
</evidence>
<comment type="catalytic activity">
    <reaction evidence="10">
        <text>L-citrulline + L-aspartate + ATP = 2-(N(omega)-L-arginino)succinate + AMP + diphosphate + H(+)</text>
        <dbReference type="Rhea" id="RHEA:10932"/>
        <dbReference type="ChEBI" id="CHEBI:15378"/>
        <dbReference type="ChEBI" id="CHEBI:29991"/>
        <dbReference type="ChEBI" id="CHEBI:30616"/>
        <dbReference type="ChEBI" id="CHEBI:33019"/>
        <dbReference type="ChEBI" id="CHEBI:57472"/>
        <dbReference type="ChEBI" id="CHEBI:57743"/>
        <dbReference type="ChEBI" id="CHEBI:456215"/>
        <dbReference type="EC" id="6.3.4.5"/>
    </reaction>
</comment>
<feature type="binding site" evidence="10">
    <location>
        <position position="271"/>
    </location>
    <ligand>
        <name>L-citrulline</name>
        <dbReference type="ChEBI" id="CHEBI:57743"/>
    </ligand>
</feature>
<dbReference type="GO" id="GO:0005737">
    <property type="term" value="C:cytoplasm"/>
    <property type="evidence" value="ECO:0007669"/>
    <property type="project" value="UniProtKB-SubCell"/>
</dbReference>
<feature type="domain" description="Arginosuccinate synthase-like N-terminal" evidence="11">
    <location>
        <begin position="5"/>
        <end position="164"/>
    </location>
</feature>
<evidence type="ECO:0000256" key="7">
    <source>
        <dbReference type="ARBA" id="ARBA00022605"/>
    </source>
</evidence>
<dbReference type="GO" id="GO:0005524">
    <property type="term" value="F:ATP binding"/>
    <property type="evidence" value="ECO:0007669"/>
    <property type="project" value="UniProtKB-UniRule"/>
</dbReference>
<dbReference type="Gene3D" id="3.40.50.620">
    <property type="entry name" value="HUPs"/>
    <property type="match status" value="1"/>
</dbReference>
<keyword evidence="9 10" id="KW-0067">ATP-binding</keyword>
<dbReference type="Gene3D" id="1.20.5.470">
    <property type="entry name" value="Single helix bin"/>
    <property type="match status" value="1"/>
</dbReference>
<feature type="binding site" evidence="10">
    <location>
        <position position="126"/>
    </location>
    <ligand>
        <name>L-citrulline</name>
        <dbReference type="ChEBI" id="CHEBI:57743"/>
    </ligand>
</feature>
<feature type="binding site" evidence="10">
    <location>
        <position position="118"/>
    </location>
    <ligand>
        <name>L-aspartate</name>
        <dbReference type="ChEBI" id="CHEBI:29991"/>
    </ligand>
</feature>
<dbReference type="EMBL" id="CP003096">
    <property type="protein sequence ID" value="AER66899.1"/>
    <property type="molecule type" value="Genomic_DNA"/>
</dbReference>
<comment type="subunit">
    <text evidence="2 10">Homotetramer.</text>
</comment>
<dbReference type="UniPathway" id="UPA00068">
    <property type="reaction ID" value="UER00113"/>
</dbReference>
<comment type="similarity">
    <text evidence="10">Belongs to the argininosuccinate synthase family. Type 1 subfamily.</text>
</comment>
<feature type="binding site" evidence="10">
    <location>
        <position position="123"/>
    </location>
    <ligand>
        <name>L-aspartate</name>
        <dbReference type="ChEBI" id="CHEBI:29991"/>
    </ligand>
</feature>
<dbReference type="KEGG" id="tli:Tlie_1168"/>
<dbReference type="PANTHER" id="PTHR11587">
    <property type="entry name" value="ARGININOSUCCINATE SYNTHASE"/>
    <property type="match status" value="1"/>
</dbReference>
<evidence type="ECO:0000256" key="5">
    <source>
        <dbReference type="ARBA" id="ARBA00022571"/>
    </source>
</evidence>
<keyword evidence="6 10" id="KW-0436">Ligase</keyword>
<dbReference type="GO" id="GO:0006526">
    <property type="term" value="P:L-arginine biosynthetic process"/>
    <property type="evidence" value="ECO:0007669"/>
    <property type="project" value="UniProtKB-UniRule"/>
</dbReference>
<dbReference type="Pfam" id="PF20979">
    <property type="entry name" value="Arginosuc_syn_C"/>
    <property type="match status" value="1"/>
</dbReference>
<dbReference type="SUPFAM" id="SSF52402">
    <property type="entry name" value="Adenine nucleotide alpha hydrolases-like"/>
    <property type="match status" value="1"/>
</dbReference>
<comment type="pathway">
    <text evidence="1 10">Amino-acid biosynthesis; L-arginine biosynthesis; L-arginine from L-ornithine and carbamoyl phosphate: step 2/3.</text>
</comment>
<protein>
    <recommendedName>
        <fullName evidence="3 10">Argininosuccinate synthase</fullName>
        <ecNumber evidence="3 10">6.3.4.5</ecNumber>
    </recommendedName>
    <alternativeName>
        <fullName evidence="10">Citrulline--aspartate ligase</fullName>
    </alternativeName>
</protein>
<feature type="domain" description="Arginosuccinate synthase C-terminal" evidence="12">
    <location>
        <begin position="173"/>
        <end position="388"/>
    </location>
</feature>
<evidence type="ECO:0000256" key="9">
    <source>
        <dbReference type="ARBA" id="ARBA00022840"/>
    </source>
</evidence>
<reference evidence="13 14" key="2">
    <citation type="journal article" date="2012" name="Stand. Genomic Sci.">
        <title>Genome sequence of the moderately thermophilic, amino-acid-degrading and sulfur-reducing bacterium Thermovirga lienii type strain (Cas60314(T)).</title>
        <authorList>
            <person name="Goker M."/>
            <person name="Saunders E."/>
            <person name="Lapidus A."/>
            <person name="Nolan M."/>
            <person name="Lucas S."/>
            <person name="Hammon N."/>
            <person name="Deshpande S."/>
            <person name="Cheng J.F."/>
            <person name="Han C."/>
            <person name="Tapia R."/>
            <person name="Goodwin L.A."/>
            <person name="Pitluck S."/>
            <person name="Liolios K."/>
            <person name="Mavromatis K."/>
            <person name="Pagani I."/>
            <person name="Ivanova N."/>
            <person name="Mikhailova N."/>
            <person name="Pati A."/>
            <person name="Chen A."/>
            <person name="Palaniappan K."/>
            <person name="Land M."/>
            <person name="Chang Y.J."/>
            <person name="Jeffries C.D."/>
            <person name="Brambilla E.M."/>
            <person name="Rohde M."/>
            <person name="Spring S."/>
            <person name="Detter J.C."/>
            <person name="Woyke T."/>
            <person name="Bristow J."/>
            <person name="Eisen J.A."/>
            <person name="Markowitz V."/>
            <person name="Hugenholtz P."/>
            <person name="Kyrpides N.C."/>
            <person name="Klenk H.P."/>
        </authorList>
    </citation>
    <scope>NUCLEOTIDE SEQUENCE [LARGE SCALE GENOMIC DNA]</scope>
    <source>
        <strain evidence="14">ATCC BAA-1197 / DSM 17291 / Cas60314</strain>
    </source>
</reference>
<dbReference type="HOGENOM" id="CLU_032784_4_2_0"/>
<dbReference type="EC" id="6.3.4.5" evidence="3 10"/>
<dbReference type="PROSITE" id="PS00564">
    <property type="entry name" value="ARGININOSUCCIN_SYN_1"/>
    <property type="match status" value="1"/>
</dbReference>
<dbReference type="GO" id="GO:0000053">
    <property type="term" value="P:argininosuccinate metabolic process"/>
    <property type="evidence" value="ECO:0007669"/>
    <property type="project" value="TreeGrafter"/>
</dbReference>
<dbReference type="eggNOG" id="COG0137">
    <property type="taxonomic scope" value="Bacteria"/>
</dbReference>
<feature type="binding site" evidence="10">
    <location>
        <position position="259"/>
    </location>
    <ligand>
        <name>L-citrulline</name>
        <dbReference type="ChEBI" id="CHEBI:57743"/>
    </ligand>
</feature>
<dbReference type="InterPro" id="IPR014729">
    <property type="entry name" value="Rossmann-like_a/b/a_fold"/>
</dbReference>
<keyword evidence="7 10" id="KW-0028">Amino-acid biosynthesis</keyword>
<evidence type="ECO:0000259" key="11">
    <source>
        <dbReference type="Pfam" id="PF00764"/>
    </source>
</evidence>
<evidence type="ECO:0000256" key="3">
    <source>
        <dbReference type="ARBA" id="ARBA00012286"/>
    </source>
</evidence>
<reference evidence="14" key="1">
    <citation type="submission" date="2011-10" db="EMBL/GenBank/DDBJ databases">
        <title>The complete genome of chromosome of Thermovirga lienii DSM 17291.</title>
        <authorList>
            <consortium name="US DOE Joint Genome Institute (JGI-PGF)"/>
            <person name="Lucas S."/>
            <person name="Copeland A."/>
            <person name="Lapidus A."/>
            <person name="Glavina del Rio T."/>
            <person name="Dalin E."/>
            <person name="Tice H."/>
            <person name="Bruce D."/>
            <person name="Goodwin L."/>
            <person name="Pitluck S."/>
            <person name="Peters L."/>
            <person name="Mikhailova N."/>
            <person name="Saunders E."/>
            <person name="Kyrpides N."/>
            <person name="Mavromatis K."/>
            <person name="Ivanova N."/>
            <person name="Last F.I."/>
            <person name="Brettin T."/>
            <person name="Detter J.C."/>
            <person name="Han C."/>
            <person name="Larimer F."/>
            <person name="Land M."/>
            <person name="Hauser L."/>
            <person name="Markowitz V."/>
            <person name="Cheng J.-F."/>
            <person name="Hugenholtz P."/>
            <person name="Woyke T."/>
            <person name="Wu D."/>
            <person name="Spring S."/>
            <person name="Schroeder M."/>
            <person name="Brambilla E.-M."/>
            <person name="Klenk H.-P."/>
            <person name="Eisen J.A."/>
        </authorList>
    </citation>
    <scope>NUCLEOTIDE SEQUENCE [LARGE SCALE GENOMIC DNA]</scope>
    <source>
        <strain evidence="14">ATCC BAA-1197 / DSM 17291 / Cas60314</strain>
    </source>
</reference>
<dbReference type="HAMAP" id="MF_00005">
    <property type="entry name" value="Arg_succ_synth_type1"/>
    <property type="match status" value="1"/>
</dbReference>
<comment type="caution">
    <text evidence="10">Lacks conserved residue(s) required for the propagation of feature annotation.</text>
</comment>
<evidence type="ECO:0000259" key="12">
    <source>
        <dbReference type="Pfam" id="PF20979"/>
    </source>
</evidence>
<gene>
    <name evidence="10" type="primary">argG</name>
    <name evidence="13" type="ordered locus">Tlie_1168</name>
</gene>
<keyword evidence="4 10" id="KW-0963">Cytoplasm</keyword>
<dbReference type="AlphaFoldDB" id="G7V5B6"/>
<dbReference type="Gene3D" id="3.90.1260.10">
    <property type="entry name" value="Argininosuccinate synthetase, chain A, domain 2"/>
    <property type="match status" value="1"/>
</dbReference>
<dbReference type="Proteomes" id="UP000005868">
    <property type="component" value="Chromosome"/>
</dbReference>
<keyword evidence="5 10" id="KW-0055">Arginine biosynthesis</keyword>
<organism evidence="13 14">
    <name type="scientific">Thermovirga lienii (strain ATCC BAA-1197 / DSM 17291 / Cas60314)</name>
    <dbReference type="NCBI Taxonomy" id="580340"/>
    <lineage>
        <taxon>Bacteria</taxon>
        <taxon>Thermotogati</taxon>
        <taxon>Synergistota</taxon>
        <taxon>Synergistia</taxon>
        <taxon>Synergistales</taxon>
        <taxon>Thermovirgaceae</taxon>
        <taxon>Thermovirga</taxon>
    </lineage>
</organism>
<dbReference type="OrthoDB" id="9801641at2"/>
<dbReference type="GO" id="GO:0000050">
    <property type="term" value="P:urea cycle"/>
    <property type="evidence" value="ECO:0007669"/>
    <property type="project" value="TreeGrafter"/>
</dbReference>
<dbReference type="InterPro" id="IPR023434">
    <property type="entry name" value="Arginosuc_synth_type_1_subfam"/>
</dbReference>
<dbReference type="GO" id="GO:0004055">
    <property type="term" value="F:argininosuccinate synthase activity"/>
    <property type="evidence" value="ECO:0007669"/>
    <property type="project" value="UniProtKB-UniRule"/>
</dbReference>
<dbReference type="FunFam" id="3.90.1260.10:FF:000007">
    <property type="entry name" value="Argininosuccinate synthase"/>
    <property type="match status" value="1"/>
</dbReference>
<evidence type="ECO:0000256" key="10">
    <source>
        <dbReference type="HAMAP-Rule" id="MF_00005"/>
    </source>
</evidence>
<evidence type="ECO:0000256" key="8">
    <source>
        <dbReference type="ARBA" id="ARBA00022741"/>
    </source>
</evidence>
<keyword evidence="14" id="KW-1185">Reference proteome</keyword>
<dbReference type="InterPro" id="IPR024074">
    <property type="entry name" value="AS_cat/multimer_dom_body"/>
</dbReference>
<dbReference type="STRING" id="580340.Tlie_1168"/>
<dbReference type="NCBIfam" id="TIGR00032">
    <property type="entry name" value="argG"/>
    <property type="match status" value="1"/>
</dbReference>
<sequence length="413" mass="45824">MYKGKVVLAYSGGLDTSVAIKWLQEQGYDVVTFTADVGQNIDLDEVKEKAFKIGAVNAYVMDLKKEFVETMVWPALKANALYEGKYPLNSALSRPLIAKYLAWIAEVEGAVAVAHGCTGKGQDQVRIEVCSKALNPDLEVLAPVRDWHFSRDAEIEYAKANDIPIPITKESPYSIDSNLWGRSIECGPLEDPWVEPPSDAFTMTVDPWEAPDEPEYVEIGFKDGIPVSLNGQQMDGVTLILKLNEIAGKHGVGRIDMIEDRLVGFKSREVYECPATVVLLQAHQAVESMTLPKEVITTKMDLSLKYAELTYVGYWFSPLKEALDAFFDNIQKYVNGTARIRLYKGNAVVVGIKADKALYQEDIATYSDKDAFDHEAAKGFITIWGLPAVTWKSVHKEKSEKPSFLKVVGNGAN</sequence>